<keyword evidence="2 11" id="KW-0813">Transport</keyword>
<dbReference type="PANTHER" id="PTHR30341:SF0">
    <property type="entry name" value="NA(+)_H(+) ANTIPORTER NHAA"/>
    <property type="match status" value="1"/>
</dbReference>
<feature type="transmembrane region" description="Helical" evidence="11">
    <location>
        <begin position="320"/>
        <end position="343"/>
    </location>
</feature>
<dbReference type="InterPro" id="IPR004670">
    <property type="entry name" value="NhaA"/>
</dbReference>
<feature type="transmembrane region" description="Helical" evidence="11">
    <location>
        <begin position="197"/>
        <end position="215"/>
    </location>
</feature>
<evidence type="ECO:0000313" key="14">
    <source>
        <dbReference type="Proteomes" id="UP000183053"/>
    </source>
</evidence>
<feature type="transmembrane region" description="Helical" evidence="11">
    <location>
        <begin position="286"/>
        <end position="308"/>
    </location>
</feature>
<dbReference type="STRING" id="47312.SAMN04489765_4483"/>
<evidence type="ECO:0000256" key="3">
    <source>
        <dbReference type="ARBA" id="ARBA00022449"/>
    </source>
</evidence>
<evidence type="ECO:0000256" key="9">
    <source>
        <dbReference type="ARBA" id="ARBA00023136"/>
    </source>
</evidence>
<dbReference type="Proteomes" id="UP000183053">
    <property type="component" value="Unassembled WGS sequence"/>
</dbReference>
<evidence type="ECO:0000256" key="2">
    <source>
        <dbReference type="ARBA" id="ARBA00022448"/>
    </source>
</evidence>
<sequence length="456" mass="47639">MPAIAPKNLGPVLFRRGSPDETRRITELLRKETVGGFLLVLAAIAALIAANSAFADDYERLRSVTIGYAPWHLELTLGQWASDGLLAIFFFLVGLELKREFVLGELRSPRTAAVPVVAALGGVIAPALIYLAFTAGTNGSDGWAIPTATDIAFAVAVLAVVGSHLPSALRLFLLTLAVVDDLLAISIIAIAYTEQVLWTPLFWSVIPLGVFAFLTHRYAAFFSRHHVAAWIVLLPIGFTFWALVHASGIHATIAGVLLGFVVPVLRGGPDSGAGLAEEFEHRFRPLSAGIAVPVFAFMAAGVPVLGSSGVSLSETLTDPIVLGIAAGLLLGKPLGILSCTWAVTKLTRSTLDPAIRWIDLTAVSLLAGIGFTVSLLIAELTFTDSAAALTNAKLAILVASTAAAIAAGTVLAFRSRHYRRIEEAATEPDVAQTGEGATAATPGAAGDPAPSTSADR</sequence>
<evidence type="ECO:0000256" key="10">
    <source>
        <dbReference type="ARBA" id="ARBA00023201"/>
    </source>
</evidence>
<keyword evidence="8 11" id="KW-0406">Ion transport</keyword>
<dbReference type="GO" id="GO:0005886">
    <property type="term" value="C:plasma membrane"/>
    <property type="evidence" value="ECO:0007669"/>
    <property type="project" value="UniProtKB-SubCell"/>
</dbReference>
<evidence type="ECO:0000256" key="7">
    <source>
        <dbReference type="ARBA" id="ARBA00023053"/>
    </source>
</evidence>
<feature type="compositionally biased region" description="Low complexity" evidence="12">
    <location>
        <begin position="436"/>
        <end position="456"/>
    </location>
</feature>
<gene>
    <name evidence="11" type="primary">nhaA</name>
    <name evidence="13" type="ORF">SAMN04489765_4483</name>
</gene>
<comment type="similarity">
    <text evidence="11">Belongs to the NhaA Na(+)/H(+) (TC 2.A.33) antiporter family.</text>
</comment>
<feature type="transmembrane region" description="Helical" evidence="11">
    <location>
        <begin position="355"/>
        <end position="382"/>
    </location>
</feature>
<feature type="transmembrane region" description="Helical" evidence="11">
    <location>
        <begin position="394"/>
        <end position="413"/>
    </location>
</feature>
<protein>
    <recommendedName>
        <fullName evidence="11">Na(+)/H(+) antiporter NhaA</fullName>
    </recommendedName>
    <alternativeName>
        <fullName evidence="11">Sodium/proton antiporter NhaA</fullName>
    </alternativeName>
</protein>
<keyword evidence="3 11" id="KW-0050">Antiport</keyword>
<keyword evidence="9 11" id="KW-0472">Membrane</keyword>
<dbReference type="HAMAP" id="MF_01844">
    <property type="entry name" value="NhaA"/>
    <property type="match status" value="1"/>
</dbReference>
<evidence type="ECO:0000256" key="4">
    <source>
        <dbReference type="ARBA" id="ARBA00022475"/>
    </source>
</evidence>
<keyword evidence="4 11" id="KW-1003">Cell membrane</keyword>
<evidence type="ECO:0000256" key="8">
    <source>
        <dbReference type="ARBA" id="ARBA00023065"/>
    </source>
</evidence>
<dbReference type="OrthoDB" id="9808135at2"/>
<proteinExistence type="inferred from homology"/>
<name>A0A1H1HRX2_9ACTN</name>
<dbReference type="GO" id="GO:0006885">
    <property type="term" value="P:regulation of pH"/>
    <property type="evidence" value="ECO:0007669"/>
    <property type="project" value="UniProtKB-UniRule"/>
</dbReference>
<reference evidence="14" key="1">
    <citation type="submission" date="2016-10" db="EMBL/GenBank/DDBJ databases">
        <authorList>
            <person name="Varghese N."/>
            <person name="Submissions S."/>
        </authorList>
    </citation>
    <scope>NUCLEOTIDE SEQUENCE [LARGE SCALE GENOMIC DNA]</scope>
    <source>
        <strain evidence="14">DSM 44142</strain>
    </source>
</reference>
<feature type="transmembrane region" description="Helical" evidence="11">
    <location>
        <begin position="33"/>
        <end position="55"/>
    </location>
</feature>
<feature type="transmembrane region" description="Helical" evidence="11">
    <location>
        <begin position="143"/>
        <end position="161"/>
    </location>
</feature>
<keyword evidence="14" id="KW-1185">Reference proteome</keyword>
<dbReference type="GO" id="GO:0015385">
    <property type="term" value="F:sodium:proton antiporter activity"/>
    <property type="evidence" value="ECO:0007669"/>
    <property type="project" value="UniProtKB-UniRule"/>
</dbReference>
<keyword evidence="7 11" id="KW-0915">Sodium</keyword>
<dbReference type="RefSeq" id="WP_082756180.1">
    <property type="nucleotide sequence ID" value="NZ_FNLF01000002.1"/>
</dbReference>
<keyword evidence="6 11" id="KW-1133">Transmembrane helix</keyword>
<organism evidence="13 14">
    <name type="scientific">Tsukamurella pulmonis</name>
    <dbReference type="NCBI Taxonomy" id="47312"/>
    <lineage>
        <taxon>Bacteria</taxon>
        <taxon>Bacillati</taxon>
        <taxon>Actinomycetota</taxon>
        <taxon>Actinomycetes</taxon>
        <taxon>Mycobacteriales</taxon>
        <taxon>Tsukamurellaceae</taxon>
        <taxon>Tsukamurella</taxon>
    </lineage>
</organism>
<keyword evidence="10 11" id="KW-0739">Sodium transport</keyword>
<keyword evidence="5 11" id="KW-0812">Transmembrane</keyword>
<feature type="transmembrane region" description="Helical" evidence="11">
    <location>
        <begin position="227"/>
        <end position="243"/>
    </location>
</feature>
<evidence type="ECO:0000256" key="12">
    <source>
        <dbReference type="SAM" id="MobiDB-lite"/>
    </source>
</evidence>
<comment type="subcellular location">
    <subcellularLocation>
        <location evidence="1">Cell inner membrane</location>
        <topology evidence="1">Multi-pass membrane protein</topology>
    </subcellularLocation>
    <subcellularLocation>
        <location evidence="11">Cell membrane</location>
        <topology evidence="11">Multi-pass membrane protein</topology>
    </subcellularLocation>
</comment>
<feature type="transmembrane region" description="Helical" evidence="11">
    <location>
        <begin position="75"/>
        <end position="95"/>
    </location>
</feature>
<feature type="transmembrane region" description="Helical" evidence="11">
    <location>
        <begin position="116"/>
        <end position="137"/>
    </location>
</feature>
<evidence type="ECO:0000256" key="6">
    <source>
        <dbReference type="ARBA" id="ARBA00022989"/>
    </source>
</evidence>
<comment type="catalytic activity">
    <reaction evidence="11">
        <text>Na(+)(in) + 2 H(+)(out) = Na(+)(out) + 2 H(+)(in)</text>
        <dbReference type="Rhea" id="RHEA:29251"/>
        <dbReference type="ChEBI" id="CHEBI:15378"/>
        <dbReference type="ChEBI" id="CHEBI:29101"/>
    </reaction>
</comment>
<evidence type="ECO:0000256" key="5">
    <source>
        <dbReference type="ARBA" id="ARBA00022692"/>
    </source>
</evidence>
<feature type="transmembrane region" description="Helical" evidence="11">
    <location>
        <begin position="249"/>
        <end position="265"/>
    </location>
</feature>
<evidence type="ECO:0000256" key="1">
    <source>
        <dbReference type="ARBA" id="ARBA00004429"/>
    </source>
</evidence>
<dbReference type="NCBIfam" id="TIGR00773">
    <property type="entry name" value="NhaA"/>
    <property type="match status" value="1"/>
</dbReference>
<feature type="region of interest" description="Disordered" evidence="12">
    <location>
        <begin position="424"/>
        <end position="456"/>
    </location>
</feature>
<dbReference type="Gene3D" id="1.20.1530.10">
    <property type="entry name" value="Na+/H+ antiporter like domain"/>
    <property type="match status" value="1"/>
</dbReference>
<comment type="function">
    <text evidence="11">Na(+)/H(+) antiporter that extrudes sodium in exchange for external protons.</text>
</comment>
<dbReference type="EMBL" id="FNLF01000002">
    <property type="protein sequence ID" value="SDR27786.1"/>
    <property type="molecule type" value="Genomic_DNA"/>
</dbReference>
<dbReference type="Pfam" id="PF06965">
    <property type="entry name" value="Na_H_antiport_1"/>
    <property type="match status" value="1"/>
</dbReference>
<dbReference type="AlphaFoldDB" id="A0A1H1HRX2"/>
<evidence type="ECO:0000313" key="13">
    <source>
        <dbReference type="EMBL" id="SDR27786.1"/>
    </source>
</evidence>
<dbReference type="InterPro" id="IPR023171">
    <property type="entry name" value="Na/H_antiporter_dom_sf"/>
</dbReference>
<accession>A0A1H1HRX2</accession>
<evidence type="ECO:0000256" key="11">
    <source>
        <dbReference type="HAMAP-Rule" id="MF_01844"/>
    </source>
</evidence>
<feature type="transmembrane region" description="Helical" evidence="11">
    <location>
        <begin position="168"/>
        <end position="191"/>
    </location>
</feature>
<dbReference type="PANTHER" id="PTHR30341">
    <property type="entry name" value="SODIUM ION/PROTON ANTIPORTER NHAA-RELATED"/>
    <property type="match status" value="1"/>
</dbReference>